<reference evidence="2 3" key="1">
    <citation type="journal article" date="2011" name="J. Bacteriol.">
        <title>Draft genome sequence of the anoxygenic filamentous phototrophic bacterium Oscillochloris trichoides subsp. DG-6.</title>
        <authorList>
            <person name="Kuznetsov B.B."/>
            <person name="Ivanovsky R.N."/>
            <person name="Keppen O.I."/>
            <person name="Sukhacheva M.V."/>
            <person name="Bumazhkin B.K."/>
            <person name="Patutina E.O."/>
            <person name="Beletsky A.V."/>
            <person name="Mardanov A.V."/>
            <person name="Baslerov R.V."/>
            <person name="Panteleeva A.N."/>
            <person name="Kolganova T.V."/>
            <person name="Ravin N.V."/>
            <person name="Skryabin K.G."/>
        </authorList>
    </citation>
    <scope>NUCLEOTIDE SEQUENCE [LARGE SCALE GENOMIC DNA]</scope>
    <source>
        <strain evidence="2 3">DG-6</strain>
    </source>
</reference>
<comment type="caution">
    <text evidence="2">The sequence shown here is derived from an EMBL/GenBank/DDBJ whole genome shotgun (WGS) entry which is preliminary data.</text>
</comment>
<name>E1ID55_9CHLR</name>
<sequence>MNFRKNKPTTKAHAEDTAHQAADYLRSHSADEMADDVRDKVGEMTDDVRDKVGEMTDDVRDKADKVVGTVREKSDEIGTHASAKINGVISGASQKVSDIGTAIRKHTTWNQSDKATLSDALERSEHYLEDQDVDGIRGGIETFIRRYPIPVLVISVVVSFILGRKIFR</sequence>
<evidence type="ECO:0000313" key="2">
    <source>
        <dbReference type="EMBL" id="EFO80887.1"/>
    </source>
</evidence>
<dbReference type="Gene3D" id="1.20.120.20">
    <property type="entry name" value="Apolipoprotein"/>
    <property type="match status" value="1"/>
</dbReference>
<dbReference type="OrthoDB" id="7426580at2"/>
<dbReference type="EMBL" id="ADVR01000036">
    <property type="protein sequence ID" value="EFO80887.1"/>
    <property type="molecule type" value="Genomic_DNA"/>
</dbReference>
<keyword evidence="3" id="KW-1185">Reference proteome</keyword>
<keyword evidence="1" id="KW-0472">Membrane</keyword>
<organism evidence="2 3">
    <name type="scientific">Oscillochloris trichoides DG-6</name>
    <dbReference type="NCBI Taxonomy" id="765420"/>
    <lineage>
        <taxon>Bacteria</taxon>
        <taxon>Bacillati</taxon>
        <taxon>Chloroflexota</taxon>
        <taxon>Chloroflexia</taxon>
        <taxon>Chloroflexales</taxon>
        <taxon>Chloroflexineae</taxon>
        <taxon>Oscillochloridaceae</taxon>
        <taxon>Oscillochloris</taxon>
    </lineage>
</organism>
<protein>
    <recommendedName>
        <fullName evidence="4">Late embryogenesis abundant protein</fullName>
    </recommendedName>
</protein>
<keyword evidence="1" id="KW-1133">Transmembrane helix</keyword>
<evidence type="ECO:0008006" key="4">
    <source>
        <dbReference type="Google" id="ProtNLM"/>
    </source>
</evidence>
<gene>
    <name evidence="2" type="ORF">OSCT_1256</name>
</gene>
<keyword evidence="1" id="KW-0812">Transmembrane</keyword>
<evidence type="ECO:0000256" key="1">
    <source>
        <dbReference type="SAM" id="Phobius"/>
    </source>
</evidence>
<evidence type="ECO:0000313" key="3">
    <source>
        <dbReference type="Proteomes" id="UP000054010"/>
    </source>
</evidence>
<dbReference type="Proteomes" id="UP000054010">
    <property type="component" value="Unassembled WGS sequence"/>
</dbReference>
<dbReference type="HOGENOM" id="CLU_1584852_0_0_0"/>
<dbReference type="AlphaFoldDB" id="E1ID55"/>
<feature type="transmembrane region" description="Helical" evidence="1">
    <location>
        <begin position="147"/>
        <end position="167"/>
    </location>
</feature>
<proteinExistence type="predicted"/>
<accession>E1ID55</accession>